<dbReference type="OrthoDB" id="999962at2759"/>
<dbReference type="PANTHER" id="PTHR10778:SF4">
    <property type="entry name" value="NUCLEOTIDE SUGAR TRANSPORTER SLC35B4"/>
    <property type="match status" value="1"/>
</dbReference>
<gene>
    <name evidence="8" type="ORF">TRICI_004689</name>
</gene>
<feature type="transmembrane region" description="Helical" evidence="7">
    <location>
        <begin position="172"/>
        <end position="191"/>
    </location>
</feature>
<evidence type="ECO:0008006" key="10">
    <source>
        <dbReference type="Google" id="ProtNLM"/>
    </source>
</evidence>
<dbReference type="GO" id="GO:0005789">
    <property type="term" value="C:endoplasmic reticulum membrane"/>
    <property type="evidence" value="ECO:0007669"/>
    <property type="project" value="TreeGrafter"/>
</dbReference>
<organism evidence="8 9">
    <name type="scientific">Trichomonascus ciferrii</name>
    <dbReference type="NCBI Taxonomy" id="44093"/>
    <lineage>
        <taxon>Eukaryota</taxon>
        <taxon>Fungi</taxon>
        <taxon>Dikarya</taxon>
        <taxon>Ascomycota</taxon>
        <taxon>Saccharomycotina</taxon>
        <taxon>Dipodascomycetes</taxon>
        <taxon>Dipodascales</taxon>
        <taxon>Trichomonascaceae</taxon>
        <taxon>Trichomonascus</taxon>
        <taxon>Trichomonascus ciferrii complex</taxon>
    </lineage>
</organism>
<dbReference type="EMBL" id="SWFS01000356">
    <property type="protein sequence ID" value="KAA8908876.1"/>
    <property type="molecule type" value="Genomic_DNA"/>
</dbReference>
<dbReference type="Pfam" id="PF08449">
    <property type="entry name" value="UAA"/>
    <property type="match status" value="1"/>
</dbReference>
<keyword evidence="4 7" id="KW-0812">Transmembrane</keyword>
<keyword evidence="5 7" id="KW-1133">Transmembrane helix</keyword>
<feature type="transmembrane region" description="Helical" evidence="7">
    <location>
        <begin position="75"/>
        <end position="95"/>
    </location>
</feature>
<evidence type="ECO:0000256" key="3">
    <source>
        <dbReference type="ARBA" id="ARBA00022597"/>
    </source>
</evidence>
<dbReference type="GO" id="GO:0000139">
    <property type="term" value="C:Golgi membrane"/>
    <property type="evidence" value="ECO:0007669"/>
    <property type="project" value="TreeGrafter"/>
</dbReference>
<keyword evidence="6 7" id="KW-0472">Membrane</keyword>
<evidence type="ECO:0000256" key="5">
    <source>
        <dbReference type="ARBA" id="ARBA00022989"/>
    </source>
</evidence>
<feature type="transmembrane region" description="Helical" evidence="7">
    <location>
        <begin position="329"/>
        <end position="353"/>
    </location>
</feature>
<feature type="transmembrane region" description="Helical" evidence="7">
    <location>
        <begin position="47"/>
        <end position="69"/>
    </location>
</feature>
<evidence type="ECO:0000256" key="1">
    <source>
        <dbReference type="ARBA" id="ARBA00004127"/>
    </source>
</evidence>
<keyword evidence="3" id="KW-0762">Sugar transport</keyword>
<name>A0A642V1L1_9ASCO</name>
<evidence type="ECO:0000256" key="6">
    <source>
        <dbReference type="ARBA" id="ARBA00023136"/>
    </source>
</evidence>
<dbReference type="InterPro" id="IPR013657">
    <property type="entry name" value="SCL35B1-4/HUT1"/>
</dbReference>
<proteinExistence type="predicted"/>
<evidence type="ECO:0000256" key="4">
    <source>
        <dbReference type="ARBA" id="ARBA00022692"/>
    </source>
</evidence>
<dbReference type="NCBIfam" id="TIGR00803">
    <property type="entry name" value="nst"/>
    <property type="match status" value="1"/>
</dbReference>
<feature type="transmembrane region" description="Helical" evidence="7">
    <location>
        <begin position="303"/>
        <end position="322"/>
    </location>
</feature>
<sequence length="355" mass="38754">MAVVTKQLRRRVPSSVATASKEKSLVVEDERGRKRVDSNTGVRPSHVITALALIFGGCCSNVCTLESIVSELPNAGLLVTFVQFVFVSVEGLFHFVEMKNGVPQLQPRNVPIKEWVIPVGLFFIVSVLNNKVWAYDVSVPVHIVFRSSGTVTTMLVGALMGKRYTQKQVLSVLVLTIGVLQATLASASSNSSTSSSDGSSSKFAMGIAMLAVAALLTSFQGVVAEKTYQKYGRHWRESLFYTHFLSLLLFVPMYKDLLQQVQYVLQSPPLKIFSTTISIPRQVVYLFGNALTQYICVRGVNNLAAYSSALTVTIVLNIRKFVSLIISGVVFGSTLSNQALLGATLVFIGAFLYSY</sequence>
<reference evidence="8" key="1">
    <citation type="journal article" date="2019" name="G3 (Bethesda)">
        <title>Genome Assemblies of Two Rare Opportunistic Yeast Pathogens: Diutina rugosa (syn. Candida rugosa) and Trichomonascus ciferrii (syn. Candida ciferrii).</title>
        <authorList>
            <person name="Mixao V."/>
            <person name="Saus E."/>
            <person name="Hansen A.P."/>
            <person name="Lass-Florl C."/>
            <person name="Gabaldon T."/>
        </authorList>
    </citation>
    <scope>NUCLEOTIDE SEQUENCE</scope>
    <source>
        <strain evidence="8">CBS 4856</strain>
    </source>
</reference>
<evidence type="ECO:0000256" key="7">
    <source>
        <dbReference type="SAM" id="Phobius"/>
    </source>
</evidence>
<dbReference type="GO" id="GO:0005462">
    <property type="term" value="F:UDP-N-acetylglucosamine transmembrane transporter activity"/>
    <property type="evidence" value="ECO:0007669"/>
    <property type="project" value="TreeGrafter"/>
</dbReference>
<dbReference type="Proteomes" id="UP000761534">
    <property type="component" value="Unassembled WGS sequence"/>
</dbReference>
<feature type="transmembrane region" description="Helical" evidence="7">
    <location>
        <begin position="203"/>
        <end position="223"/>
    </location>
</feature>
<dbReference type="GO" id="GO:0005464">
    <property type="term" value="F:UDP-xylose transmembrane transporter activity"/>
    <property type="evidence" value="ECO:0007669"/>
    <property type="project" value="TreeGrafter"/>
</dbReference>
<dbReference type="PANTHER" id="PTHR10778">
    <property type="entry name" value="SOLUTE CARRIER FAMILY 35 MEMBER B"/>
    <property type="match status" value="1"/>
</dbReference>
<accession>A0A642V1L1</accession>
<protein>
    <recommendedName>
        <fullName evidence="10">Sugar phosphate transporter domain-containing protein</fullName>
    </recommendedName>
</protein>
<dbReference type="VEuPathDB" id="FungiDB:TRICI_004689"/>
<feature type="transmembrane region" description="Helical" evidence="7">
    <location>
        <begin position="235"/>
        <end position="254"/>
    </location>
</feature>
<keyword evidence="2" id="KW-0813">Transport</keyword>
<comment type="caution">
    <text evidence="8">The sequence shown here is derived from an EMBL/GenBank/DDBJ whole genome shotgun (WGS) entry which is preliminary data.</text>
</comment>
<dbReference type="AlphaFoldDB" id="A0A642V1L1"/>
<evidence type="ECO:0000313" key="8">
    <source>
        <dbReference type="EMBL" id="KAA8908876.1"/>
    </source>
</evidence>
<keyword evidence="9" id="KW-1185">Reference proteome</keyword>
<evidence type="ECO:0000256" key="2">
    <source>
        <dbReference type="ARBA" id="ARBA00022448"/>
    </source>
</evidence>
<comment type="subcellular location">
    <subcellularLocation>
        <location evidence="1">Endomembrane system</location>
        <topology evidence="1">Multi-pass membrane protein</topology>
    </subcellularLocation>
</comment>
<evidence type="ECO:0000313" key="9">
    <source>
        <dbReference type="Proteomes" id="UP000761534"/>
    </source>
</evidence>